<proteinExistence type="predicted"/>
<accession>Q3J4Q5</accession>
<sequence length="116" mass="12953">MEETSMGKLSICRQNVPMKSMPSRLPKIDQAGVARRLEALRDALGLDKGEFAQSFGLDPSSYSKVLQGKKPLKSEYGHAIAEGWGVSMDFIYRGDMSRIDETLRTKVMQNLTAPMR</sequence>
<dbReference type="eggNOG" id="ENOG502ZWKE">
    <property type="taxonomic scope" value="Bacteria"/>
</dbReference>
<dbReference type="PROSITE" id="PS50943">
    <property type="entry name" value="HTH_CROC1"/>
    <property type="match status" value="1"/>
</dbReference>
<evidence type="ECO:0000313" key="3">
    <source>
        <dbReference type="Proteomes" id="UP000002703"/>
    </source>
</evidence>
<dbReference type="KEGG" id="rsp:RSP_2075"/>
<dbReference type="Gene3D" id="1.10.260.40">
    <property type="entry name" value="lambda repressor-like DNA-binding domains"/>
    <property type="match status" value="1"/>
</dbReference>
<dbReference type="CDD" id="cd00093">
    <property type="entry name" value="HTH_XRE"/>
    <property type="match status" value="1"/>
</dbReference>
<organism evidence="2 3">
    <name type="scientific">Cereibacter sphaeroides (strain ATCC 17023 / DSM 158 / JCM 6121 / CCUG 31486 / LMG 2827 / NBRC 12203 / NCIMB 8253 / ATH 2.4.1.)</name>
    <name type="common">Rhodobacter sphaeroides</name>
    <dbReference type="NCBI Taxonomy" id="272943"/>
    <lineage>
        <taxon>Bacteria</taxon>
        <taxon>Pseudomonadati</taxon>
        <taxon>Pseudomonadota</taxon>
        <taxon>Alphaproteobacteria</taxon>
        <taxon>Rhodobacterales</taxon>
        <taxon>Paracoccaceae</taxon>
        <taxon>Cereibacter</taxon>
    </lineage>
</organism>
<dbReference type="SMART" id="SM00530">
    <property type="entry name" value="HTH_XRE"/>
    <property type="match status" value="1"/>
</dbReference>
<dbReference type="InterPro" id="IPR001387">
    <property type="entry name" value="Cro/C1-type_HTH"/>
</dbReference>
<keyword evidence="3" id="KW-1185">Reference proteome</keyword>
<dbReference type="STRING" id="272943.RSP_2075"/>
<evidence type="ECO:0000259" key="1">
    <source>
        <dbReference type="PROSITE" id="PS50943"/>
    </source>
</evidence>
<gene>
    <name evidence="2" type="ORF">RSP_2075</name>
</gene>
<dbReference type="AlphaFoldDB" id="Q3J4Q5"/>
<dbReference type="OrthoDB" id="7873382at2"/>
<evidence type="ECO:0000313" key="2">
    <source>
        <dbReference type="EMBL" id="ABA78229.1"/>
    </source>
</evidence>
<dbReference type="Proteomes" id="UP000002703">
    <property type="component" value="Chromosome 1"/>
</dbReference>
<dbReference type="EnsemblBacteria" id="ABA78229">
    <property type="protein sequence ID" value="ABA78229"/>
    <property type="gene ID" value="RSP_2075"/>
</dbReference>
<feature type="domain" description="HTH cro/C1-type" evidence="1">
    <location>
        <begin position="37"/>
        <end position="91"/>
    </location>
</feature>
<name>Q3J4Q5_CERS4</name>
<reference evidence="3" key="1">
    <citation type="submission" date="2005-09" db="EMBL/GenBank/DDBJ databases">
        <title>Complete sequence of chromosome 1 of Rhodobacter sphaeroides 2.4.1.</title>
        <authorList>
            <person name="Copeland A."/>
            <person name="Lucas S."/>
            <person name="Lapidus A."/>
            <person name="Barry K."/>
            <person name="Detter J.C."/>
            <person name="Glavina T."/>
            <person name="Hammon N."/>
            <person name="Israni S."/>
            <person name="Pitluck S."/>
            <person name="Richardson P."/>
            <person name="Mackenzie C."/>
            <person name="Choudhary M."/>
            <person name="Larimer F."/>
            <person name="Hauser L.J."/>
            <person name="Land M."/>
            <person name="Donohue T.J."/>
            <person name="Kaplan S."/>
        </authorList>
    </citation>
    <scope>NUCLEOTIDE SEQUENCE [LARGE SCALE GENOMIC DNA]</scope>
    <source>
        <strain evidence="3">ATCC 17023 / DSM 158 / JCM 6121 / CCUG 31486 / LMG 2827 / NBRC 12203 / NCIMB 8253 / ATH 2.4.1.</strain>
    </source>
</reference>
<dbReference type="SUPFAM" id="SSF47413">
    <property type="entry name" value="lambda repressor-like DNA-binding domains"/>
    <property type="match status" value="1"/>
</dbReference>
<dbReference type="EMBL" id="CP000143">
    <property type="protein sequence ID" value="ABA78229.1"/>
    <property type="molecule type" value="Genomic_DNA"/>
</dbReference>
<dbReference type="SMR" id="Q3J4Q5"/>
<dbReference type="GO" id="GO:0003677">
    <property type="term" value="F:DNA binding"/>
    <property type="evidence" value="ECO:0007669"/>
    <property type="project" value="InterPro"/>
</dbReference>
<dbReference type="InterPro" id="IPR010982">
    <property type="entry name" value="Lambda_DNA-bd_dom_sf"/>
</dbReference>
<dbReference type="Pfam" id="PF13560">
    <property type="entry name" value="HTH_31"/>
    <property type="match status" value="1"/>
</dbReference>
<protein>
    <submittedName>
        <fullName evidence="2">Transcriptional regulator</fullName>
    </submittedName>
</protein>